<dbReference type="EMBL" id="CP033138">
    <property type="protein sequence ID" value="AYO17072.1"/>
    <property type="molecule type" value="Genomic_DNA"/>
</dbReference>
<reference evidence="1 3" key="2">
    <citation type="submission" date="2018-10" db="EMBL/GenBank/DDBJ databases">
        <title>Whole Genome of Vibrio owensii strain 170502, isolated from Acute Hepatopancreatic Necrosis Disease (AHPND) shrimp.</title>
        <authorList>
            <person name="Yan M."/>
            <person name="Wang X."/>
            <person name="Wang Y."/>
        </authorList>
    </citation>
    <scope>NUCLEOTIDE SEQUENCE [LARGE SCALE GENOMIC DNA]</scope>
    <source>
        <strain evidence="1 3">1700302</strain>
    </source>
</reference>
<proteinExistence type="predicted"/>
<sequence length="168" mass="18374">MILEEAIAILNADLLGLKQEDYANAWLKVAFTEEDLSESNYDQDTMLDLLSSVLSKQTGGTKSVIRSVLHSPNAAKAMAARNYVDLKWVLERHLMQWDKPINNTGLALVIMAAGGESPKFGDALAYIMETGEDVDPEIREAVISEFNQAVAESDNLSLNESGQIEVTG</sequence>
<dbReference type="AlphaFoldDB" id="A0AAP9GFF9"/>
<accession>A0AAP9GFF9</accession>
<protein>
    <submittedName>
        <fullName evidence="2">Uncharacterized protein</fullName>
    </submittedName>
</protein>
<gene>
    <name evidence="2" type="ORF">APZ19_19050</name>
    <name evidence="1" type="ORF">D0812_22040</name>
</gene>
<reference evidence="2 4" key="1">
    <citation type="journal article" date="2015" name="Genome Announc.">
        <title>Draft Genome Sequence of Vibrio owensii Strain SH-14, Which Causes Shrimp Acute Hepatopancreatic Necrosis Disease.</title>
        <authorList>
            <person name="Liu L."/>
            <person name="Xiao J."/>
            <person name="Xia X."/>
            <person name="Pan Y."/>
            <person name="Yan S."/>
            <person name="Wang Y."/>
        </authorList>
    </citation>
    <scope>NUCLEOTIDE SEQUENCE [LARGE SCALE GENOMIC DNA]</scope>
    <source>
        <strain evidence="2 4">SH14</strain>
    </source>
</reference>
<evidence type="ECO:0000313" key="3">
    <source>
        <dbReference type="Proteomes" id="UP000272136"/>
    </source>
</evidence>
<organism evidence="2 4">
    <name type="scientific">Vibrio owensii</name>
    <dbReference type="NCBI Taxonomy" id="696485"/>
    <lineage>
        <taxon>Bacteria</taxon>
        <taxon>Pseudomonadati</taxon>
        <taxon>Pseudomonadota</taxon>
        <taxon>Gammaproteobacteria</taxon>
        <taxon>Vibrionales</taxon>
        <taxon>Vibrionaceae</taxon>
        <taxon>Vibrio</taxon>
    </lineage>
</organism>
<reference evidence="2" key="3">
    <citation type="submission" date="2019-11" db="EMBL/GenBank/DDBJ databases">
        <title>Complete genome sequence of Vibrio owensii SH-14 isolated from shrimp with acute hepatopancreatic necrosis diease.</title>
        <authorList>
            <person name="Liang X."/>
            <person name="Wang Y."/>
        </authorList>
    </citation>
    <scope>NUCLEOTIDE SEQUENCE</scope>
    <source>
        <strain evidence="2">SH14</strain>
    </source>
</reference>
<dbReference type="Proteomes" id="UP000390336">
    <property type="component" value="Chromosome 2"/>
</dbReference>
<dbReference type="EMBL" id="CP045860">
    <property type="protein sequence ID" value="QGH49218.1"/>
    <property type="molecule type" value="Genomic_DNA"/>
</dbReference>
<evidence type="ECO:0000313" key="2">
    <source>
        <dbReference type="EMBL" id="QGH49218.1"/>
    </source>
</evidence>
<evidence type="ECO:0000313" key="1">
    <source>
        <dbReference type="EMBL" id="AYO17072.1"/>
    </source>
</evidence>
<dbReference type="Proteomes" id="UP000272136">
    <property type="component" value="Chromosome 2"/>
</dbReference>
<name>A0AAP9GFF9_9VIBR</name>
<dbReference type="RefSeq" id="WP_054823373.1">
    <property type="nucleotide sequence ID" value="NZ_CP033138.1"/>
</dbReference>
<evidence type="ECO:0000313" key="4">
    <source>
        <dbReference type="Proteomes" id="UP000390336"/>
    </source>
</evidence>
<keyword evidence="3" id="KW-1185">Reference proteome</keyword>